<accession>A0A4U6VKU6</accession>
<proteinExistence type="predicted"/>
<feature type="chain" id="PRO_5020214702" evidence="1">
    <location>
        <begin position="20"/>
        <end position="41"/>
    </location>
</feature>
<sequence length="41" mass="4868">MRVCSLWLFLLKLVSDDSGNTNIARRYCRVGWRCRVCFLLC</sequence>
<dbReference type="AlphaFoldDB" id="A0A4U6VKU6"/>
<dbReference type="EMBL" id="CM016553">
    <property type="protein sequence ID" value="TKW30310.1"/>
    <property type="molecule type" value="Genomic_DNA"/>
</dbReference>
<evidence type="ECO:0000313" key="3">
    <source>
        <dbReference type="Proteomes" id="UP000298652"/>
    </source>
</evidence>
<organism evidence="2 3">
    <name type="scientific">Setaria viridis</name>
    <name type="common">Green bristlegrass</name>
    <name type="synonym">Setaria italica subsp. viridis</name>
    <dbReference type="NCBI Taxonomy" id="4556"/>
    <lineage>
        <taxon>Eukaryota</taxon>
        <taxon>Viridiplantae</taxon>
        <taxon>Streptophyta</taxon>
        <taxon>Embryophyta</taxon>
        <taxon>Tracheophyta</taxon>
        <taxon>Spermatophyta</taxon>
        <taxon>Magnoliopsida</taxon>
        <taxon>Liliopsida</taxon>
        <taxon>Poales</taxon>
        <taxon>Poaceae</taxon>
        <taxon>PACMAD clade</taxon>
        <taxon>Panicoideae</taxon>
        <taxon>Panicodae</taxon>
        <taxon>Paniceae</taxon>
        <taxon>Cenchrinae</taxon>
        <taxon>Setaria</taxon>
    </lineage>
</organism>
<name>A0A4U6VKU6_SETVI</name>
<keyword evidence="3" id="KW-1185">Reference proteome</keyword>
<evidence type="ECO:0000313" key="2">
    <source>
        <dbReference type="EMBL" id="TKW30310.1"/>
    </source>
</evidence>
<evidence type="ECO:0000256" key="1">
    <source>
        <dbReference type="SAM" id="SignalP"/>
    </source>
</evidence>
<reference evidence="2" key="1">
    <citation type="submission" date="2019-03" db="EMBL/GenBank/DDBJ databases">
        <title>WGS assembly of Setaria viridis.</title>
        <authorList>
            <person name="Huang P."/>
            <person name="Jenkins J."/>
            <person name="Grimwood J."/>
            <person name="Barry K."/>
            <person name="Healey A."/>
            <person name="Mamidi S."/>
            <person name="Sreedasyam A."/>
            <person name="Shu S."/>
            <person name="Feldman M."/>
            <person name="Wu J."/>
            <person name="Yu Y."/>
            <person name="Chen C."/>
            <person name="Johnson J."/>
            <person name="Rokhsar D."/>
            <person name="Baxter I."/>
            <person name="Schmutz J."/>
            <person name="Brutnell T."/>
            <person name="Kellogg E."/>
        </authorList>
    </citation>
    <scope>NUCLEOTIDE SEQUENCE [LARGE SCALE GENOMIC DNA]</scope>
</reference>
<dbReference type="Gramene" id="TKW30310">
    <property type="protein sequence ID" value="TKW30310"/>
    <property type="gene ID" value="SEVIR_2G027351v2"/>
</dbReference>
<protein>
    <submittedName>
        <fullName evidence="2">Uncharacterized protein</fullName>
    </submittedName>
</protein>
<gene>
    <name evidence="2" type="ORF">SEVIR_2G027351v2</name>
</gene>
<keyword evidence="1" id="KW-0732">Signal</keyword>
<feature type="signal peptide" evidence="1">
    <location>
        <begin position="1"/>
        <end position="19"/>
    </location>
</feature>
<dbReference type="Proteomes" id="UP000298652">
    <property type="component" value="Chromosome 2"/>
</dbReference>